<dbReference type="Pfam" id="PF07689">
    <property type="entry name" value="KaiB"/>
    <property type="match status" value="1"/>
</dbReference>
<sequence>MSGPETEGSARAPDAGFFRLRLYVAGQTPRSALAQANLAQVCESYLPGRHEIEVVDLLDQPDRARTDGVLVIPTLVRCLPEPVRKVVGDLSDTTRLLAGLEVSGVGGLGDVAS</sequence>
<dbReference type="Proteomes" id="UP001501612">
    <property type="component" value="Unassembled WGS sequence"/>
</dbReference>
<feature type="domain" description="KaiB" evidence="1">
    <location>
        <begin position="21"/>
        <end position="102"/>
    </location>
</feature>
<proteinExistence type="predicted"/>
<accession>A0ABP5ADG3</accession>
<keyword evidence="3" id="KW-1185">Reference proteome</keyword>
<comment type="caution">
    <text evidence="2">The sequence shown here is derived from an EMBL/GenBank/DDBJ whole genome shotgun (WGS) entry which is preliminary data.</text>
</comment>
<organism evidence="2 3">
    <name type="scientific">Nocardioides lentus</name>
    <dbReference type="NCBI Taxonomy" id="338077"/>
    <lineage>
        <taxon>Bacteria</taxon>
        <taxon>Bacillati</taxon>
        <taxon>Actinomycetota</taxon>
        <taxon>Actinomycetes</taxon>
        <taxon>Propionibacteriales</taxon>
        <taxon>Nocardioidaceae</taxon>
        <taxon>Nocardioides</taxon>
    </lineage>
</organism>
<dbReference type="CDD" id="cd02978">
    <property type="entry name" value="KaiB_like"/>
    <property type="match status" value="1"/>
</dbReference>
<gene>
    <name evidence="2" type="ORF">GCM10009737_07090</name>
</gene>
<evidence type="ECO:0000313" key="2">
    <source>
        <dbReference type="EMBL" id="GAA1908625.1"/>
    </source>
</evidence>
<name>A0ABP5ADG3_9ACTN</name>
<dbReference type="PANTHER" id="PTHR41709">
    <property type="entry name" value="KAIB-LIKE PROTEIN 1"/>
    <property type="match status" value="1"/>
</dbReference>
<dbReference type="Gene3D" id="3.40.30.10">
    <property type="entry name" value="Glutaredoxin"/>
    <property type="match status" value="1"/>
</dbReference>
<reference evidence="3" key="1">
    <citation type="journal article" date="2019" name="Int. J. Syst. Evol. Microbiol.">
        <title>The Global Catalogue of Microorganisms (GCM) 10K type strain sequencing project: providing services to taxonomists for standard genome sequencing and annotation.</title>
        <authorList>
            <consortium name="The Broad Institute Genomics Platform"/>
            <consortium name="The Broad Institute Genome Sequencing Center for Infectious Disease"/>
            <person name="Wu L."/>
            <person name="Ma J."/>
        </authorList>
    </citation>
    <scope>NUCLEOTIDE SEQUENCE [LARGE SCALE GENOMIC DNA]</scope>
    <source>
        <strain evidence="3">JCM 14046</strain>
    </source>
</reference>
<evidence type="ECO:0000313" key="3">
    <source>
        <dbReference type="Proteomes" id="UP001501612"/>
    </source>
</evidence>
<protein>
    <recommendedName>
        <fullName evidence="1">KaiB domain-containing protein</fullName>
    </recommendedName>
</protein>
<dbReference type="InterPro" id="IPR039022">
    <property type="entry name" value="KaiB-like"/>
</dbReference>
<dbReference type="InterPro" id="IPR011649">
    <property type="entry name" value="KaiB_domain"/>
</dbReference>
<dbReference type="InterPro" id="IPR036249">
    <property type="entry name" value="Thioredoxin-like_sf"/>
</dbReference>
<dbReference type="EMBL" id="BAAAMY010000002">
    <property type="protein sequence ID" value="GAA1908625.1"/>
    <property type="molecule type" value="Genomic_DNA"/>
</dbReference>
<dbReference type="PANTHER" id="PTHR41709:SF2">
    <property type="entry name" value="CIRCADIAN CLOCK PROTEIN KAIB2"/>
    <property type="match status" value="1"/>
</dbReference>
<dbReference type="SMART" id="SM01248">
    <property type="entry name" value="KaiB"/>
    <property type="match status" value="1"/>
</dbReference>
<dbReference type="RefSeq" id="WP_344003824.1">
    <property type="nucleotide sequence ID" value="NZ_BAAAMY010000002.1"/>
</dbReference>
<dbReference type="SUPFAM" id="SSF52833">
    <property type="entry name" value="Thioredoxin-like"/>
    <property type="match status" value="1"/>
</dbReference>
<evidence type="ECO:0000259" key="1">
    <source>
        <dbReference type="SMART" id="SM01248"/>
    </source>
</evidence>